<proteinExistence type="inferred from homology"/>
<evidence type="ECO:0000256" key="18">
    <source>
        <dbReference type="ARBA" id="ARBA00023027"/>
    </source>
</evidence>
<comment type="catalytic activity">
    <reaction evidence="23">
        <text>a plastoquinone + NADPH + (n+1) H(+)(in) = a plastoquinol + NADP(+) + n H(+)(out)</text>
        <dbReference type="Rhea" id="RHEA:42612"/>
        <dbReference type="Rhea" id="RHEA-COMP:9561"/>
        <dbReference type="Rhea" id="RHEA-COMP:9562"/>
        <dbReference type="ChEBI" id="CHEBI:15378"/>
        <dbReference type="ChEBI" id="CHEBI:17757"/>
        <dbReference type="ChEBI" id="CHEBI:57783"/>
        <dbReference type="ChEBI" id="CHEBI:58349"/>
        <dbReference type="ChEBI" id="CHEBI:62192"/>
    </reaction>
</comment>
<name>K4AUP2_SOLLC</name>
<comment type="function">
    <text evidence="1">Probable ATPase of unknown function. Its presence in a non-photosynthetic plant (Epifagus virginiana) and experiments in tobacco indicate that it has an essential function which is probably not related to photosynthesis.</text>
</comment>
<comment type="subunit">
    <text evidence="6">NDH is composed of at least 16 different subunits, 5 of which are encoded in the nucleus.</text>
</comment>
<keyword evidence="9" id="KW-0934">Plastid</keyword>
<keyword evidence="8" id="KW-0150">Chloroplast</keyword>
<evidence type="ECO:0000256" key="6">
    <source>
        <dbReference type="ARBA" id="ARBA00011199"/>
    </source>
</evidence>
<evidence type="ECO:0000256" key="15">
    <source>
        <dbReference type="ARBA" id="ARBA00022957"/>
    </source>
</evidence>
<dbReference type="AlphaFoldDB" id="K4AUP2"/>
<dbReference type="PANTHER" id="PTHR33078:SF105">
    <property type="entry name" value="YCF2"/>
    <property type="match status" value="1"/>
</dbReference>
<evidence type="ECO:0000256" key="3">
    <source>
        <dbReference type="ARBA" id="ARBA00004454"/>
    </source>
</evidence>
<comment type="catalytic activity">
    <reaction evidence="24">
        <text>a plastoquinone + NADH + (n+1) H(+)(in) = a plastoquinol + NAD(+) + n H(+)(out)</text>
        <dbReference type="Rhea" id="RHEA:42608"/>
        <dbReference type="Rhea" id="RHEA-COMP:9561"/>
        <dbReference type="Rhea" id="RHEA-COMP:9562"/>
        <dbReference type="ChEBI" id="CHEBI:15378"/>
        <dbReference type="ChEBI" id="CHEBI:17757"/>
        <dbReference type="ChEBI" id="CHEBI:57540"/>
        <dbReference type="ChEBI" id="CHEBI:57945"/>
        <dbReference type="ChEBI" id="CHEBI:62192"/>
    </reaction>
</comment>
<dbReference type="Proteomes" id="UP000004994">
    <property type="component" value="Chromosome 1"/>
</dbReference>
<dbReference type="GO" id="GO:0048038">
    <property type="term" value="F:quinone binding"/>
    <property type="evidence" value="ECO:0007669"/>
    <property type="project" value="UniProtKB-KW"/>
</dbReference>
<comment type="similarity">
    <text evidence="4">Belongs to the complex I subunit 5 family.</text>
</comment>
<evidence type="ECO:0000256" key="8">
    <source>
        <dbReference type="ARBA" id="ARBA00022528"/>
    </source>
</evidence>
<evidence type="ECO:0000256" key="22">
    <source>
        <dbReference type="ARBA" id="ARBA00031649"/>
    </source>
</evidence>
<keyword evidence="14" id="KW-0521">NADP</keyword>
<reference evidence="27" key="2">
    <citation type="submission" date="2015-06" db="UniProtKB">
        <authorList>
            <consortium name="EnsemblPlants"/>
        </authorList>
    </citation>
    <scope>IDENTIFICATION</scope>
    <source>
        <strain evidence="27">cv. Heinz 1706</strain>
    </source>
</reference>
<dbReference type="InterPro" id="IPR002128">
    <property type="entry name" value="NADH_UbQ_OxRdtase_chlpt_su5_C"/>
</dbReference>
<evidence type="ECO:0000256" key="23">
    <source>
        <dbReference type="ARBA" id="ARBA00047726"/>
    </source>
</evidence>
<evidence type="ECO:0000256" key="20">
    <source>
        <dbReference type="ARBA" id="ARBA00023136"/>
    </source>
</evidence>
<keyword evidence="28" id="KW-1185">Reference proteome</keyword>
<keyword evidence="20" id="KW-0472">Membrane</keyword>
<dbReference type="PaxDb" id="4081-Solyc01g017110.1.1"/>
<evidence type="ECO:0000256" key="24">
    <source>
        <dbReference type="ARBA" id="ARBA00048026"/>
    </source>
</evidence>
<dbReference type="EnsemblPlants" id="Solyc01g017110.1.1">
    <property type="protein sequence ID" value="Solyc01g017110.1.1"/>
    <property type="gene ID" value="Solyc01g017110.1"/>
</dbReference>
<dbReference type="PANTHER" id="PTHR33078">
    <property type="entry name" value="PROTEIN YCF2-RELATED"/>
    <property type="match status" value="1"/>
</dbReference>
<evidence type="ECO:0000259" key="26">
    <source>
        <dbReference type="Pfam" id="PF05695"/>
    </source>
</evidence>
<dbReference type="InterPro" id="IPR056777">
    <property type="entry name" value="Ycf2_N"/>
</dbReference>
<comment type="function">
    <text evidence="2">NDH shuttles electrons from NAD(P)H:plastoquinone, via FMN and iron-sulfur (Fe-S) centers, to quinones in the photosynthetic chain and possibly in a chloroplast respiratory chain. The immediate electron acceptor for the enzyme in this species is believed to be plastoquinone. Couples the redox reaction to proton translocation, and thus conserves the redox energy in a proton gradient.</text>
</comment>
<sequence>MVGNKKIPFYSISLWGKNVVKKNSYLLTINNNNESTYFLSKTKYPIAKNGRKMTWPFTTIAHFKHKVVSSYPYESEKTLLFPIFVDLLHPTSNNSPDWIEFLKDAVVSVNITYFGIFKAYFLYKPIYSSLKNLEFINSFVKKGPKRILSDKILNGIYDWSYNRAYIELTNQQNHLLHIRSCCCSEVYIYEELKGTNDKICNKLLESIGIQIVHLKKLKPFLLEDNDTSQKSKFWINGGTISLVLFNKIPKWMIDPFNTRNNRRSSFINPDSYFSMIFHDQDNRQNRVKPFQRSSLVSNIFIPNDFPQSGEETYNLYKSFHIPCRSDPFVRRAIFSIADISGTPLTKGQIVNFKRTYCQPLLDMNLSDSEGMNLHYYLNFNSNMSLIHTS</sequence>
<organism evidence="27">
    <name type="scientific">Solanum lycopersicum</name>
    <name type="common">Tomato</name>
    <name type="synonym">Lycopersicon esculentum</name>
    <dbReference type="NCBI Taxonomy" id="4081"/>
    <lineage>
        <taxon>Eukaryota</taxon>
        <taxon>Viridiplantae</taxon>
        <taxon>Streptophyta</taxon>
        <taxon>Embryophyta</taxon>
        <taxon>Tracheophyta</taxon>
        <taxon>Spermatophyta</taxon>
        <taxon>Magnoliopsida</taxon>
        <taxon>eudicotyledons</taxon>
        <taxon>Gunneridae</taxon>
        <taxon>Pentapetalae</taxon>
        <taxon>asterids</taxon>
        <taxon>lamiids</taxon>
        <taxon>Solanales</taxon>
        <taxon>Solanaceae</taxon>
        <taxon>Solanoideae</taxon>
        <taxon>Solaneae</taxon>
        <taxon>Solanum</taxon>
        <taxon>Solanum subgen. Lycopersicon</taxon>
    </lineage>
</organism>
<dbReference type="GO" id="GO:0005524">
    <property type="term" value="F:ATP binding"/>
    <property type="evidence" value="ECO:0007669"/>
    <property type="project" value="UniProtKB-KW"/>
</dbReference>
<reference evidence="27" key="1">
    <citation type="journal article" date="2012" name="Nature">
        <title>The tomato genome sequence provides insights into fleshy fruit evolution.</title>
        <authorList>
            <consortium name="Tomato Genome Consortium"/>
        </authorList>
    </citation>
    <scope>NUCLEOTIDE SEQUENCE [LARGE SCALE GENOMIC DNA]</scope>
    <source>
        <strain evidence="27">cv. Heinz 1706</strain>
    </source>
</reference>
<evidence type="ECO:0000256" key="2">
    <source>
        <dbReference type="ARBA" id="ARBA00004059"/>
    </source>
</evidence>
<evidence type="ECO:0000256" key="21">
    <source>
        <dbReference type="ARBA" id="ARBA00029876"/>
    </source>
</evidence>
<keyword evidence="10" id="KW-0812">Transmembrane</keyword>
<feature type="domain" description="Ycf2 N-terminal" evidence="26">
    <location>
        <begin position="183"/>
        <end position="297"/>
    </location>
</feature>
<dbReference type="Pfam" id="PF05695">
    <property type="entry name" value="Ycf2"/>
    <property type="match status" value="1"/>
</dbReference>
<evidence type="ECO:0000256" key="9">
    <source>
        <dbReference type="ARBA" id="ARBA00022640"/>
    </source>
</evidence>
<comment type="subcellular location">
    <subcellularLocation>
        <location evidence="3">Plastid</location>
        <location evidence="3">Chloroplast thylakoid membrane</location>
        <topology evidence="3">Multi-pass membrane protein</topology>
    </subcellularLocation>
</comment>
<dbReference type="Gramene" id="Solyc01g017110.1.1">
    <property type="protein sequence ID" value="Solyc01g017110.1.1"/>
    <property type="gene ID" value="Solyc01g017110.1"/>
</dbReference>
<evidence type="ECO:0000256" key="13">
    <source>
        <dbReference type="ARBA" id="ARBA00022840"/>
    </source>
</evidence>
<keyword evidence="16" id="KW-1278">Translocase</keyword>
<keyword evidence="12" id="KW-0547">Nucleotide-binding</keyword>
<keyword evidence="19" id="KW-0793">Thylakoid</keyword>
<dbReference type="eggNOG" id="KOG4668">
    <property type="taxonomic scope" value="Eukaryota"/>
</dbReference>
<evidence type="ECO:0000256" key="17">
    <source>
        <dbReference type="ARBA" id="ARBA00022989"/>
    </source>
</evidence>
<keyword evidence="17" id="KW-1133">Transmembrane helix</keyword>
<accession>K4AUP2</accession>
<keyword evidence="13" id="KW-0067">ATP-binding</keyword>
<dbReference type="GO" id="GO:0009535">
    <property type="term" value="C:chloroplast thylakoid membrane"/>
    <property type="evidence" value="ECO:0007669"/>
    <property type="project" value="UniProtKB-SubCell"/>
</dbReference>
<evidence type="ECO:0000256" key="7">
    <source>
        <dbReference type="ARBA" id="ARBA00018648"/>
    </source>
</evidence>
<evidence type="ECO:0000256" key="11">
    <source>
        <dbReference type="ARBA" id="ARBA00022719"/>
    </source>
</evidence>
<evidence type="ECO:0000256" key="1">
    <source>
        <dbReference type="ARBA" id="ARBA00002329"/>
    </source>
</evidence>
<evidence type="ECO:0000313" key="27">
    <source>
        <dbReference type="EnsemblPlants" id="Solyc01g017110.1.1"/>
    </source>
</evidence>
<keyword evidence="11" id="KW-0874">Quinone</keyword>
<dbReference type="Pfam" id="PF01010">
    <property type="entry name" value="Proton_antipo_C"/>
    <property type="match status" value="1"/>
</dbReference>
<evidence type="ECO:0000256" key="12">
    <source>
        <dbReference type="ARBA" id="ARBA00022741"/>
    </source>
</evidence>
<feature type="domain" description="NADH:ubiquinone/plastoquinone oxidoreductase chloroplast chain 5 C-terminal" evidence="25">
    <location>
        <begin position="85"/>
        <end position="179"/>
    </location>
</feature>
<dbReference type="STRING" id="4081.K4AUP2"/>
<evidence type="ECO:0000256" key="4">
    <source>
        <dbReference type="ARBA" id="ARBA00008200"/>
    </source>
</evidence>
<comment type="similarity">
    <text evidence="5">Belongs to the Ycf2 family.</text>
</comment>
<evidence type="ECO:0000259" key="25">
    <source>
        <dbReference type="Pfam" id="PF01010"/>
    </source>
</evidence>
<evidence type="ECO:0000256" key="14">
    <source>
        <dbReference type="ARBA" id="ARBA00022857"/>
    </source>
</evidence>
<evidence type="ECO:0000313" key="28">
    <source>
        <dbReference type="Proteomes" id="UP000004994"/>
    </source>
</evidence>
<protein>
    <recommendedName>
        <fullName evidence="7">NAD(P)H-quinone oxidoreductase subunit 5, chloroplastic</fullName>
    </recommendedName>
    <alternativeName>
        <fullName evidence="22">NAD(P)H dehydrogenase subunit 5</fullName>
    </alternativeName>
    <alternativeName>
        <fullName evidence="21">NADH-plastoquinone oxidoreductase subunit 5</fullName>
    </alternativeName>
</protein>
<dbReference type="InParanoid" id="K4AUP2"/>
<dbReference type="PhylomeDB" id="K4AUP2"/>
<keyword evidence="15" id="KW-0618">Plastoquinone</keyword>
<evidence type="ECO:0000256" key="10">
    <source>
        <dbReference type="ARBA" id="ARBA00022692"/>
    </source>
</evidence>
<evidence type="ECO:0000256" key="19">
    <source>
        <dbReference type="ARBA" id="ARBA00023078"/>
    </source>
</evidence>
<dbReference type="HOGENOM" id="CLU_710594_0_0_1"/>
<evidence type="ECO:0000256" key="5">
    <source>
        <dbReference type="ARBA" id="ARBA00009361"/>
    </source>
</evidence>
<keyword evidence="18" id="KW-0520">NAD</keyword>
<evidence type="ECO:0000256" key="16">
    <source>
        <dbReference type="ARBA" id="ARBA00022967"/>
    </source>
</evidence>